<feature type="domain" description="Fibronectin type-III" evidence="3">
    <location>
        <begin position="1"/>
        <end position="64"/>
    </location>
</feature>
<dbReference type="Gene3D" id="2.60.40.10">
    <property type="entry name" value="Immunoglobulins"/>
    <property type="match status" value="1"/>
</dbReference>
<dbReference type="InterPro" id="IPR008999">
    <property type="entry name" value="Actin-crosslinking"/>
</dbReference>
<dbReference type="CDD" id="cd00257">
    <property type="entry name" value="beta-trefoil_FSCN-like"/>
    <property type="match status" value="1"/>
</dbReference>
<comment type="caution">
    <text evidence="4">The sequence shown here is derived from an EMBL/GenBank/DDBJ whole genome shotgun (WGS) entry which is preliminary data.</text>
</comment>
<keyword evidence="5" id="KW-1185">Reference proteome</keyword>
<dbReference type="RefSeq" id="WP_380706563.1">
    <property type="nucleotide sequence ID" value="NZ_JBHSFN010000007.1"/>
</dbReference>
<dbReference type="PROSITE" id="PS50853">
    <property type="entry name" value="FN3"/>
    <property type="match status" value="1"/>
</dbReference>
<evidence type="ECO:0000313" key="4">
    <source>
        <dbReference type="EMBL" id="MFC4586970.1"/>
    </source>
</evidence>
<sequence length="193" mass="19618">STDNVAVTGYQVHRGDTIVNATGTTTTITGLTPATAYTFTVTARDAAGNNSPASNAVSVTTSAGSAGVALRSKANERFVTAANGTALIANGTSAGNAQLFDRVDLGNGNIALRARVNNMYVCADGAGAQPLIANRATAGAWETFQLITNPNGTVSLRAQVNSRYVCADGAGAQPLIANRTAIGPWEQFDLIAG</sequence>
<evidence type="ECO:0000256" key="2">
    <source>
        <dbReference type="ARBA" id="ARBA00023326"/>
    </source>
</evidence>
<accession>A0ABV9EF53</accession>
<dbReference type="Proteomes" id="UP001595891">
    <property type="component" value="Unassembled WGS sequence"/>
</dbReference>
<dbReference type="Pfam" id="PF00041">
    <property type="entry name" value="fn3"/>
    <property type="match status" value="1"/>
</dbReference>
<dbReference type="PANTHER" id="PTHR10551:SF9">
    <property type="entry name" value="FASCIN-2"/>
    <property type="match status" value="1"/>
</dbReference>
<evidence type="ECO:0000256" key="1">
    <source>
        <dbReference type="ARBA" id="ARBA00023295"/>
    </source>
</evidence>
<keyword evidence="1" id="KW-0326">Glycosidase</keyword>
<dbReference type="Gene3D" id="2.80.10.50">
    <property type="match status" value="1"/>
</dbReference>
<proteinExistence type="predicted"/>
<dbReference type="PRINTS" id="PR00014">
    <property type="entry name" value="FNTYPEIII"/>
</dbReference>
<evidence type="ECO:0000259" key="3">
    <source>
        <dbReference type="PROSITE" id="PS50853"/>
    </source>
</evidence>
<protein>
    <submittedName>
        <fullName evidence="4">Fibronectin type III domain-containing protein</fullName>
    </submittedName>
</protein>
<dbReference type="CDD" id="cd00063">
    <property type="entry name" value="FN3"/>
    <property type="match status" value="1"/>
</dbReference>
<evidence type="ECO:0000313" key="5">
    <source>
        <dbReference type="Proteomes" id="UP001595891"/>
    </source>
</evidence>
<feature type="non-terminal residue" evidence="4">
    <location>
        <position position="1"/>
    </location>
</feature>
<dbReference type="SUPFAM" id="SSF50405">
    <property type="entry name" value="Actin-crosslinking proteins"/>
    <property type="match status" value="2"/>
</dbReference>
<dbReference type="InterPro" id="IPR013783">
    <property type="entry name" value="Ig-like_fold"/>
</dbReference>
<reference evidence="5" key="1">
    <citation type="journal article" date="2019" name="Int. J. Syst. Evol. Microbiol.">
        <title>The Global Catalogue of Microorganisms (GCM) 10K type strain sequencing project: providing services to taxonomists for standard genome sequencing and annotation.</title>
        <authorList>
            <consortium name="The Broad Institute Genomics Platform"/>
            <consortium name="The Broad Institute Genome Sequencing Center for Infectious Disease"/>
            <person name="Wu L."/>
            <person name="Ma J."/>
        </authorList>
    </citation>
    <scope>NUCLEOTIDE SEQUENCE [LARGE SCALE GENOMIC DNA]</scope>
    <source>
        <strain evidence="5">CCUG 49560</strain>
    </source>
</reference>
<dbReference type="InterPro" id="IPR010431">
    <property type="entry name" value="Fascin"/>
</dbReference>
<gene>
    <name evidence="4" type="ORF">ACFO8L_12840</name>
</gene>
<name>A0ABV9EF53_9ACTN</name>
<keyword evidence="2" id="KW-0119">Carbohydrate metabolism</keyword>
<dbReference type="EMBL" id="JBHSFN010000007">
    <property type="protein sequence ID" value="MFC4586970.1"/>
    <property type="molecule type" value="Genomic_DNA"/>
</dbReference>
<keyword evidence="2" id="KW-0624">Polysaccharide degradation</keyword>
<keyword evidence="1" id="KW-0378">Hydrolase</keyword>
<dbReference type="SUPFAM" id="SSF49265">
    <property type="entry name" value="Fibronectin type III"/>
    <property type="match status" value="1"/>
</dbReference>
<dbReference type="PANTHER" id="PTHR10551">
    <property type="entry name" value="FASCIN"/>
    <property type="match status" value="1"/>
</dbReference>
<dbReference type="InterPro" id="IPR036116">
    <property type="entry name" value="FN3_sf"/>
</dbReference>
<dbReference type="InterPro" id="IPR003961">
    <property type="entry name" value="FN3_dom"/>
</dbReference>
<organism evidence="4 5">
    <name type="scientific">Sphaerisporangium corydalis</name>
    <dbReference type="NCBI Taxonomy" id="1441875"/>
    <lineage>
        <taxon>Bacteria</taxon>
        <taxon>Bacillati</taxon>
        <taxon>Actinomycetota</taxon>
        <taxon>Actinomycetes</taxon>
        <taxon>Streptosporangiales</taxon>
        <taxon>Streptosporangiaceae</taxon>
        <taxon>Sphaerisporangium</taxon>
    </lineage>
</organism>